<organism evidence="1 2">
    <name type="scientific">Kutzneria buriramensis</name>
    <dbReference type="NCBI Taxonomy" id="1045776"/>
    <lineage>
        <taxon>Bacteria</taxon>
        <taxon>Bacillati</taxon>
        <taxon>Actinomycetota</taxon>
        <taxon>Actinomycetes</taxon>
        <taxon>Pseudonocardiales</taxon>
        <taxon>Pseudonocardiaceae</taxon>
        <taxon>Kutzneria</taxon>
    </lineage>
</organism>
<evidence type="ECO:0000313" key="1">
    <source>
        <dbReference type="EMBL" id="REH28591.1"/>
    </source>
</evidence>
<comment type="caution">
    <text evidence="1">The sequence shown here is derived from an EMBL/GenBank/DDBJ whole genome shotgun (WGS) entry which is preliminary data.</text>
</comment>
<proteinExistence type="predicted"/>
<protein>
    <submittedName>
        <fullName evidence="1">Uncharacterized protein</fullName>
    </submittedName>
</protein>
<name>A0A3E0GUM4_9PSEU</name>
<dbReference type="Proteomes" id="UP000256269">
    <property type="component" value="Unassembled WGS sequence"/>
</dbReference>
<reference evidence="1 2" key="1">
    <citation type="submission" date="2018-08" db="EMBL/GenBank/DDBJ databases">
        <title>Genomic Encyclopedia of Archaeal and Bacterial Type Strains, Phase II (KMG-II): from individual species to whole genera.</title>
        <authorList>
            <person name="Goeker M."/>
        </authorList>
    </citation>
    <scope>NUCLEOTIDE SEQUENCE [LARGE SCALE GENOMIC DNA]</scope>
    <source>
        <strain evidence="1 2">DSM 45791</strain>
    </source>
</reference>
<gene>
    <name evidence="1" type="ORF">BCF44_12633</name>
</gene>
<dbReference type="AlphaFoldDB" id="A0A3E0GUM4"/>
<accession>A0A3E0GUM4</accession>
<keyword evidence="2" id="KW-1185">Reference proteome</keyword>
<sequence length="95" mass="10016">MSRSDDSPVVVAANRGEFGTEGGHFAPQSTGPVTCAIVRTLVAGFATAFLTSIGVVEAYRRYGGVDRTEPLLDGPRSGDLSVRRLADIRLAALDH</sequence>
<dbReference type="EMBL" id="QUNO01000026">
    <property type="protein sequence ID" value="REH28591.1"/>
    <property type="molecule type" value="Genomic_DNA"/>
</dbReference>
<evidence type="ECO:0000313" key="2">
    <source>
        <dbReference type="Proteomes" id="UP000256269"/>
    </source>
</evidence>